<dbReference type="InterPro" id="IPR010021">
    <property type="entry name" value="PGPP1/Gep4"/>
</dbReference>
<dbReference type="Proteomes" id="UP001597493">
    <property type="component" value="Unassembled WGS sequence"/>
</dbReference>
<dbReference type="InterPro" id="IPR036412">
    <property type="entry name" value="HAD-like_sf"/>
</dbReference>
<dbReference type="EMBL" id="JBHUMY010000003">
    <property type="protein sequence ID" value="MFD2659346.1"/>
    <property type="molecule type" value="Genomic_DNA"/>
</dbReference>
<proteinExistence type="predicted"/>
<dbReference type="NCBIfam" id="TIGR01668">
    <property type="entry name" value="YqeG_hyp_ppase"/>
    <property type="match status" value="1"/>
</dbReference>
<organism evidence="1 2">
    <name type="scientific">Paenibacillus thailandensis</name>
    <dbReference type="NCBI Taxonomy" id="393250"/>
    <lineage>
        <taxon>Bacteria</taxon>
        <taxon>Bacillati</taxon>
        <taxon>Bacillota</taxon>
        <taxon>Bacilli</taxon>
        <taxon>Bacillales</taxon>
        <taxon>Paenibacillaceae</taxon>
        <taxon>Paenibacillus</taxon>
    </lineage>
</organism>
<dbReference type="InterPro" id="IPR006439">
    <property type="entry name" value="HAD-SF_hydro_IA"/>
</dbReference>
<dbReference type="NCBIfam" id="TIGR01549">
    <property type="entry name" value="HAD-SF-IA-v1"/>
    <property type="match status" value="1"/>
</dbReference>
<evidence type="ECO:0000313" key="2">
    <source>
        <dbReference type="Proteomes" id="UP001597493"/>
    </source>
</evidence>
<name>A0ABW5QSF2_9BACL</name>
<dbReference type="InterPro" id="IPR023214">
    <property type="entry name" value="HAD_sf"/>
</dbReference>
<reference evidence="2" key="1">
    <citation type="journal article" date="2019" name="Int. J. Syst. Evol. Microbiol.">
        <title>The Global Catalogue of Microorganisms (GCM) 10K type strain sequencing project: providing services to taxonomists for standard genome sequencing and annotation.</title>
        <authorList>
            <consortium name="The Broad Institute Genomics Platform"/>
            <consortium name="The Broad Institute Genome Sequencing Center for Infectious Disease"/>
            <person name="Wu L."/>
            <person name="Ma J."/>
        </authorList>
    </citation>
    <scope>NUCLEOTIDE SEQUENCE [LARGE SCALE GENOMIC DNA]</scope>
    <source>
        <strain evidence="2">TISTR 1827</strain>
    </source>
</reference>
<dbReference type="PANTHER" id="PTHR19288:SF25">
    <property type="entry name" value="PHOSPHATIDYLGLYCEROPHOSPHATASE GEP4, MITOCHONDRIAL"/>
    <property type="match status" value="1"/>
</dbReference>
<dbReference type="CDD" id="cd16416">
    <property type="entry name" value="HAD_BsYqeG-like"/>
    <property type="match status" value="1"/>
</dbReference>
<dbReference type="InterPro" id="IPR006549">
    <property type="entry name" value="HAD-SF_hydro_IIIA"/>
</dbReference>
<sequence>MFERFMPNMRVNSIYDIPLQELQARGVRGIITDLDNTLVGAKEALATPELARWLDQVRESGFRVVIVSNNNETRVSKFASPLGIPFIHAARKPGTSAFARALQELGLKAEETVVIGDQMMTDVFGGKRMGLFTILVIPISPADEGIGTRINRMLEKIVLFRLRKKGLWYEGEIK</sequence>
<dbReference type="PANTHER" id="PTHR19288">
    <property type="entry name" value="4-NITROPHENYLPHOSPHATASE-RELATED"/>
    <property type="match status" value="1"/>
</dbReference>
<dbReference type="Pfam" id="PF00702">
    <property type="entry name" value="Hydrolase"/>
    <property type="match status" value="1"/>
</dbReference>
<comment type="caution">
    <text evidence="1">The sequence shown here is derived from an EMBL/GenBank/DDBJ whole genome shotgun (WGS) entry which is preliminary data.</text>
</comment>
<dbReference type="Gene3D" id="3.40.50.1000">
    <property type="entry name" value="HAD superfamily/HAD-like"/>
    <property type="match status" value="1"/>
</dbReference>
<keyword evidence="2" id="KW-1185">Reference proteome</keyword>
<gene>
    <name evidence="1" type="ORF">ACFSW5_03600</name>
</gene>
<dbReference type="RefSeq" id="WP_379269996.1">
    <property type="nucleotide sequence ID" value="NZ_JBHUGT010000037.1"/>
</dbReference>
<dbReference type="SUPFAM" id="SSF56784">
    <property type="entry name" value="HAD-like"/>
    <property type="match status" value="1"/>
</dbReference>
<evidence type="ECO:0000313" key="1">
    <source>
        <dbReference type="EMBL" id="MFD2659346.1"/>
    </source>
</evidence>
<protein>
    <submittedName>
        <fullName evidence="1">YqeG family HAD IIIA-type phosphatase</fullName>
    </submittedName>
</protein>
<dbReference type="NCBIfam" id="TIGR01662">
    <property type="entry name" value="HAD-SF-IIIA"/>
    <property type="match status" value="1"/>
</dbReference>
<accession>A0ABW5QSF2</accession>